<gene>
    <name evidence="3" type="ORF">EUA94_00660</name>
</gene>
<dbReference type="Gene3D" id="2.60.40.10">
    <property type="entry name" value="Immunoglobulins"/>
    <property type="match status" value="2"/>
</dbReference>
<dbReference type="AlphaFoldDB" id="A0A4Q2T708"/>
<evidence type="ECO:0000256" key="1">
    <source>
        <dbReference type="SAM" id="SignalP"/>
    </source>
</evidence>
<dbReference type="Pfam" id="PF16640">
    <property type="entry name" value="Big_3_5"/>
    <property type="match status" value="1"/>
</dbReference>
<dbReference type="Proteomes" id="UP000291101">
    <property type="component" value="Unassembled WGS sequence"/>
</dbReference>
<feature type="signal peptide" evidence="1">
    <location>
        <begin position="1"/>
        <end position="28"/>
    </location>
</feature>
<accession>A0A4Q2T708</accession>
<keyword evidence="1" id="KW-0732">Signal</keyword>
<keyword evidence="4" id="KW-1185">Reference proteome</keyword>
<organism evidence="3 4">
    <name type="scientific">Nocardioides zhouii</name>
    <dbReference type="NCBI Taxonomy" id="1168729"/>
    <lineage>
        <taxon>Bacteria</taxon>
        <taxon>Bacillati</taxon>
        <taxon>Actinomycetota</taxon>
        <taxon>Actinomycetes</taxon>
        <taxon>Propionibacteriales</taxon>
        <taxon>Nocardioidaceae</taxon>
        <taxon>Nocardioides</taxon>
    </lineage>
</organism>
<protein>
    <submittedName>
        <fullName evidence="3">Ig-like domain repeat protein</fullName>
    </submittedName>
</protein>
<evidence type="ECO:0000259" key="2">
    <source>
        <dbReference type="Pfam" id="PF16640"/>
    </source>
</evidence>
<evidence type="ECO:0000313" key="4">
    <source>
        <dbReference type="Proteomes" id="UP000291101"/>
    </source>
</evidence>
<dbReference type="EMBL" id="SDWV01000001">
    <property type="protein sequence ID" value="RYC14666.1"/>
    <property type="molecule type" value="Genomic_DNA"/>
</dbReference>
<dbReference type="GO" id="GO:0005975">
    <property type="term" value="P:carbohydrate metabolic process"/>
    <property type="evidence" value="ECO:0007669"/>
    <property type="project" value="UniProtKB-ARBA"/>
</dbReference>
<dbReference type="InterPro" id="IPR013783">
    <property type="entry name" value="Ig-like_fold"/>
</dbReference>
<dbReference type="InterPro" id="IPR032109">
    <property type="entry name" value="Big_3_5"/>
</dbReference>
<comment type="caution">
    <text evidence="3">The sequence shown here is derived from an EMBL/GenBank/DDBJ whole genome shotgun (WGS) entry which is preliminary data.</text>
</comment>
<dbReference type="OrthoDB" id="3801057at2"/>
<evidence type="ECO:0000313" key="3">
    <source>
        <dbReference type="EMBL" id="RYC14666.1"/>
    </source>
</evidence>
<proteinExistence type="predicted"/>
<dbReference type="RefSeq" id="WP_129423673.1">
    <property type="nucleotide sequence ID" value="NZ_SDWV01000001.1"/>
</dbReference>
<feature type="chain" id="PRO_5038531590" evidence="1">
    <location>
        <begin position="29"/>
        <end position="392"/>
    </location>
</feature>
<reference evidence="3 4" key="1">
    <citation type="submission" date="2019-01" db="EMBL/GenBank/DDBJ databases">
        <title>Novel species of Nocardioides.</title>
        <authorList>
            <person name="Liu Q."/>
            <person name="X Y.-H."/>
        </authorList>
    </citation>
    <scope>NUCLEOTIDE SEQUENCE [LARGE SCALE GENOMIC DNA]</scope>
    <source>
        <strain evidence="3 4">HLT2-9</strain>
    </source>
</reference>
<name>A0A4Q2T708_9ACTN</name>
<sequence>MMTFSVRTRSRRAAAAVASGSLAVVALAALPPAAEAVSPSIDYTCTADGLGTFTLPVVLDTNAPPRMITGQSTQLIVTAKATLPGETAKAIAAKPATQVEATLTSSVTFGTAAANPVLNVPRTALNDQTVPTAVLLNGASAPFTYTAPPTPSTLEVSAGRITGSLRFFNNNVAAGDAAISCEAPNGKPPVIDTIAVAASTTTTLTLARATATYGQDVNASAKVVASSGTPAGEVVFFVDGIVTRAKVDKDGIASLVLPDAAVGAHSIVATFAPTDLAAFVGSSSAAQAWTVAKAETKVRIPVTGRTTNSVTRVGVKAAGVYGTVPTGKVQLKVKRLGKPGKWLKSRTLSDAGTAQIRLGVLAQGRYRVVVTYRGDVNHLAERKTKTFKVARR</sequence>
<feature type="domain" description="Bacterial Ig-like" evidence="2">
    <location>
        <begin position="204"/>
        <end position="292"/>
    </location>
</feature>